<evidence type="ECO:0008006" key="3">
    <source>
        <dbReference type="Google" id="ProtNLM"/>
    </source>
</evidence>
<evidence type="ECO:0000313" key="1">
    <source>
        <dbReference type="EMBL" id="KAK8556853.1"/>
    </source>
</evidence>
<accession>A0ABR2EEW5</accession>
<dbReference type="Proteomes" id="UP001472677">
    <property type="component" value="Unassembled WGS sequence"/>
</dbReference>
<sequence length="102" mass="11371">MTKGKTLLNFSTGLEPDLPILGEIRVIEHALSLFLASLLFNNYRLITESDSLTVVEWIKNPAADPPCFSVLITDISDCIRTKGFFIRHAPRTCSVEANGYRS</sequence>
<gene>
    <name evidence="1" type="ORF">V6N12_003244</name>
</gene>
<comment type="caution">
    <text evidence="1">The sequence shown here is derived from an EMBL/GenBank/DDBJ whole genome shotgun (WGS) entry which is preliminary data.</text>
</comment>
<evidence type="ECO:0000313" key="2">
    <source>
        <dbReference type="Proteomes" id="UP001472677"/>
    </source>
</evidence>
<dbReference type="EMBL" id="JBBPBM010000017">
    <property type="protein sequence ID" value="KAK8556853.1"/>
    <property type="molecule type" value="Genomic_DNA"/>
</dbReference>
<name>A0ABR2EEW5_9ROSI</name>
<protein>
    <recommendedName>
        <fullName evidence="3">RNase H type-1 domain-containing protein</fullName>
    </recommendedName>
</protein>
<reference evidence="1 2" key="1">
    <citation type="journal article" date="2024" name="G3 (Bethesda)">
        <title>Genome assembly of Hibiscus sabdariffa L. provides insights into metabolisms of medicinal natural products.</title>
        <authorList>
            <person name="Kim T."/>
        </authorList>
    </citation>
    <scope>NUCLEOTIDE SEQUENCE [LARGE SCALE GENOMIC DNA]</scope>
    <source>
        <strain evidence="1">TK-2024</strain>
        <tissue evidence="1">Old leaves</tissue>
    </source>
</reference>
<keyword evidence="2" id="KW-1185">Reference proteome</keyword>
<organism evidence="1 2">
    <name type="scientific">Hibiscus sabdariffa</name>
    <name type="common">roselle</name>
    <dbReference type="NCBI Taxonomy" id="183260"/>
    <lineage>
        <taxon>Eukaryota</taxon>
        <taxon>Viridiplantae</taxon>
        <taxon>Streptophyta</taxon>
        <taxon>Embryophyta</taxon>
        <taxon>Tracheophyta</taxon>
        <taxon>Spermatophyta</taxon>
        <taxon>Magnoliopsida</taxon>
        <taxon>eudicotyledons</taxon>
        <taxon>Gunneridae</taxon>
        <taxon>Pentapetalae</taxon>
        <taxon>rosids</taxon>
        <taxon>malvids</taxon>
        <taxon>Malvales</taxon>
        <taxon>Malvaceae</taxon>
        <taxon>Malvoideae</taxon>
        <taxon>Hibiscus</taxon>
    </lineage>
</organism>
<proteinExistence type="predicted"/>